<reference evidence="3" key="1">
    <citation type="submission" date="2018-01" db="EMBL/GenBank/DDBJ databases">
        <authorList>
            <person name="Li J."/>
        </authorList>
    </citation>
    <scope>NUCLEOTIDE SEQUENCE [LARGE SCALE GENOMIC DNA]</scope>
    <source>
        <strain evidence="3">592</strain>
    </source>
</reference>
<keyword evidence="2" id="KW-0378">Hydrolase</keyword>
<evidence type="ECO:0000313" key="3">
    <source>
        <dbReference type="Proteomes" id="UP000244384"/>
    </source>
</evidence>
<sequence>MPAEPARTTDVAALALDYGDRLIVGTARDLHRAVSARFFRATRVVGGRVPESLNDAVVTSVYGAISGTLRVSSGSVRALAARGVGRPIESSRRGRLVVAAVNGLIGDELRTLGDPQAITMAARVDGEDVPTTSWQLGEAFPGATSHPVIFVHGLCENDESWSNGAKAHGTTYPERVAAETDGTPVLIRYNTGLHISENGQHLDTLIQQVVENWPVAVTRITLVGYSMGGLVARAATNHATAAGQTWQHLVRDVVCLGTPHTGANLEKAAHLGSRLLTFWPESAPFSKILEHRSAGIVDLRHGYITRDEWEGQDLTGQWGLDRIAAAPLPHAEYHFVAATLGASQGHPLSSVLGDLLVHFSSATGVGRAGPVVDGARFEYLASAHHFALLHHPQVGDWLVGWLNARTRSPKALPAPRRA</sequence>
<dbReference type="GO" id="GO:0016788">
    <property type="term" value="F:hydrolase activity, acting on ester bonds"/>
    <property type="evidence" value="ECO:0007669"/>
    <property type="project" value="InterPro"/>
</dbReference>
<evidence type="ECO:0000313" key="2">
    <source>
        <dbReference type="EMBL" id="AWB91681.1"/>
    </source>
</evidence>
<dbReference type="Gene3D" id="3.40.50.1820">
    <property type="entry name" value="alpha/beta hydrolase"/>
    <property type="match status" value="1"/>
</dbReference>
<proteinExistence type="predicted"/>
<dbReference type="KEGG" id="aez:C3E78_05340"/>
<dbReference type="OrthoDB" id="8871309at2"/>
<keyword evidence="3" id="KW-1185">Reference proteome</keyword>
<feature type="domain" description="GPI inositol-deacylase PGAP1-like alpha/beta" evidence="1">
    <location>
        <begin position="145"/>
        <end position="310"/>
    </location>
</feature>
<evidence type="ECO:0000259" key="1">
    <source>
        <dbReference type="Pfam" id="PF07819"/>
    </source>
</evidence>
<dbReference type="SUPFAM" id="SSF53474">
    <property type="entry name" value="alpha/beta-Hydrolases"/>
    <property type="match status" value="1"/>
</dbReference>
<dbReference type="RefSeq" id="WP_108577327.1">
    <property type="nucleotide sequence ID" value="NZ_CP026952.1"/>
</dbReference>
<gene>
    <name evidence="2" type="ORF">C3E78_05340</name>
</gene>
<accession>A0A5F2ESE3</accession>
<organism evidence="2 3">
    <name type="scientific">Aeromicrobium chenweiae</name>
    <dbReference type="NCBI Taxonomy" id="2079793"/>
    <lineage>
        <taxon>Bacteria</taxon>
        <taxon>Bacillati</taxon>
        <taxon>Actinomycetota</taxon>
        <taxon>Actinomycetes</taxon>
        <taxon>Propionibacteriales</taxon>
        <taxon>Nocardioidaceae</taxon>
        <taxon>Aeromicrobium</taxon>
    </lineage>
</organism>
<dbReference type="Pfam" id="PF07819">
    <property type="entry name" value="PGAP1"/>
    <property type="match status" value="1"/>
</dbReference>
<dbReference type="AlphaFoldDB" id="A0A2S0WK25"/>
<dbReference type="InterPro" id="IPR029058">
    <property type="entry name" value="AB_hydrolase_fold"/>
</dbReference>
<dbReference type="Proteomes" id="UP000244384">
    <property type="component" value="Chromosome"/>
</dbReference>
<dbReference type="InterPro" id="IPR012908">
    <property type="entry name" value="PGAP1-ab_dom-like"/>
</dbReference>
<accession>A0A2S0WK25</accession>
<dbReference type="EMBL" id="CP026952">
    <property type="protein sequence ID" value="AWB91681.1"/>
    <property type="molecule type" value="Genomic_DNA"/>
</dbReference>
<protein>
    <submittedName>
        <fullName evidence="2">Alpha/beta hydrolase</fullName>
    </submittedName>
</protein>
<name>A0A2S0WK25_9ACTN</name>